<feature type="compositionally biased region" description="Acidic residues" evidence="2">
    <location>
        <begin position="1804"/>
        <end position="1816"/>
    </location>
</feature>
<dbReference type="SUPFAM" id="SSF49879">
    <property type="entry name" value="SMAD/FHA domain"/>
    <property type="match status" value="1"/>
</dbReference>
<feature type="compositionally biased region" description="Low complexity" evidence="2">
    <location>
        <begin position="1568"/>
        <end position="1577"/>
    </location>
</feature>
<dbReference type="Pfam" id="PF01843">
    <property type="entry name" value="DIL"/>
    <property type="match status" value="1"/>
</dbReference>
<dbReference type="CDD" id="cd22711">
    <property type="entry name" value="FHA_AFDN"/>
    <property type="match status" value="1"/>
</dbReference>
<evidence type="ECO:0000256" key="1">
    <source>
        <dbReference type="ARBA" id="ARBA00022889"/>
    </source>
</evidence>
<evidence type="ECO:0000313" key="6">
    <source>
        <dbReference type="EnsemblMetazoa" id="SMAR004706-PA"/>
    </source>
</evidence>
<dbReference type="OMA" id="PSLAFWM"/>
<dbReference type="PhylomeDB" id="T1IU86"/>
<feature type="domain" description="Dilute" evidence="5">
    <location>
        <begin position="627"/>
        <end position="867"/>
    </location>
</feature>
<dbReference type="InterPro" id="IPR008984">
    <property type="entry name" value="SMAD_FHA_dom_sf"/>
</dbReference>
<evidence type="ECO:0008006" key="8">
    <source>
        <dbReference type="Google" id="ProtNLM"/>
    </source>
</evidence>
<dbReference type="InterPro" id="IPR036034">
    <property type="entry name" value="PDZ_sf"/>
</dbReference>
<dbReference type="FunFam" id="2.30.42.10:FF:000032">
    <property type="entry name" value="Afadin isoform A"/>
    <property type="match status" value="1"/>
</dbReference>
<feature type="region of interest" description="Disordered" evidence="2">
    <location>
        <begin position="1791"/>
        <end position="1928"/>
    </location>
</feature>
<dbReference type="SMART" id="SM01132">
    <property type="entry name" value="DIL"/>
    <property type="match status" value="1"/>
</dbReference>
<dbReference type="Gene3D" id="2.30.42.10">
    <property type="match status" value="1"/>
</dbReference>
<dbReference type="Pfam" id="PF00595">
    <property type="entry name" value="PDZ"/>
    <property type="match status" value="1"/>
</dbReference>
<feature type="region of interest" description="Disordered" evidence="2">
    <location>
        <begin position="473"/>
        <end position="495"/>
    </location>
</feature>
<accession>T1IU86</accession>
<feature type="compositionally biased region" description="Pro residues" evidence="2">
    <location>
        <begin position="1656"/>
        <end position="1665"/>
    </location>
</feature>
<dbReference type="Pfam" id="PF00498">
    <property type="entry name" value="FHA"/>
    <property type="match status" value="1"/>
</dbReference>
<dbReference type="GO" id="GO:0032880">
    <property type="term" value="P:regulation of protein localization"/>
    <property type="evidence" value="ECO:0007669"/>
    <property type="project" value="TreeGrafter"/>
</dbReference>
<dbReference type="GO" id="GO:0007155">
    <property type="term" value="P:cell adhesion"/>
    <property type="evidence" value="ECO:0007669"/>
    <property type="project" value="UniProtKB-KW"/>
</dbReference>
<dbReference type="FunFam" id="3.10.20.90:FF:000025">
    <property type="entry name" value="Afadin, adherens junction formation factor"/>
    <property type="match status" value="1"/>
</dbReference>
<feature type="compositionally biased region" description="Basic and acidic residues" evidence="2">
    <location>
        <begin position="1533"/>
        <end position="1551"/>
    </location>
</feature>
<protein>
    <recommendedName>
        <fullName evidence="8">Afadin</fullName>
    </recommendedName>
</protein>
<dbReference type="EnsemblMetazoa" id="SMAR004706-RA">
    <property type="protein sequence ID" value="SMAR004706-PA"/>
    <property type="gene ID" value="SMAR004706"/>
</dbReference>
<dbReference type="PROSITE" id="PS50106">
    <property type="entry name" value="PDZ"/>
    <property type="match status" value="1"/>
</dbReference>
<dbReference type="HOGENOM" id="CLU_000594_0_0_1"/>
<feature type="region of interest" description="Disordered" evidence="2">
    <location>
        <begin position="527"/>
        <end position="555"/>
    </location>
</feature>
<dbReference type="InterPro" id="IPR001478">
    <property type="entry name" value="PDZ"/>
</dbReference>
<dbReference type="GO" id="GO:0007165">
    <property type="term" value="P:signal transduction"/>
    <property type="evidence" value="ECO:0007669"/>
    <property type="project" value="InterPro"/>
</dbReference>
<feature type="domain" description="Ras-associating" evidence="4">
    <location>
        <begin position="232"/>
        <end position="334"/>
    </location>
</feature>
<dbReference type="Pfam" id="PF00788">
    <property type="entry name" value="RA"/>
    <property type="match status" value="2"/>
</dbReference>
<feature type="compositionally biased region" description="Basic and acidic residues" evidence="2">
    <location>
        <begin position="1817"/>
        <end position="1849"/>
    </location>
</feature>
<feature type="compositionally biased region" description="Basic and acidic residues" evidence="2">
    <location>
        <begin position="2078"/>
        <end position="2093"/>
    </location>
</feature>
<evidence type="ECO:0000313" key="7">
    <source>
        <dbReference type="Proteomes" id="UP000014500"/>
    </source>
</evidence>
<feature type="compositionally biased region" description="Basic and acidic residues" evidence="2">
    <location>
        <begin position="1872"/>
        <end position="1928"/>
    </location>
</feature>
<dbReference type="EMBL" id="JH431523">
    <property type="status" value="NOT_ANNOTATED_CDS"/>
    <property type="molecule type" value="Genomic_DNA"/>
</dbReference>
<dbReference type="PROSITE" id="PS50200">
    <property type="entry name" value="RA"/>
    <property type="match status" value="2"/>
</dbReference>
<evidence type="ECO:0000259" key="4">
    <source>
        <dbReference type="PROSITE" id="PS50200"/>
    </source>
</evidence>
<evidence type="ECO:0000259" key="3">
    <source>
        <dbReference type="PROSITE" id="PS50106"/>
    </source>
</evidence>
<dbReference type="CDD" id="cd01782">
    <property type="entry name" value="RA1_Afadin"/>
    <property type="match status" value="1"/>
</dbReference>
<dbReference type="InterPro" id="IPR000159">
    <property type="entry name" value="RA_dom"/>
</dbReference>
<dbReference type="SMART" id="SM00314">
    <property type="entry name" value="RA"/>
    <property type="match status" value="2"/>
</dbReference>
<dbReference type="FunFam" id="3.10.20.90:FF:000033">
    <property type="entry name" value="afadin isoform X1"/>
    <property type="match status" value="1"/>
</dbReference>
<sequence length="2099" mass="239892">MDPVRKVQERENLRNLIAQWNANRLDLFELSEPNDDLEFHGVMRFYFQDAGQKVATKCIRVSSTATALVVIKTLIEKFRPDMRMLSIPKYALYEIHENGEERKLNDDEKPLLVQLNWHKDDREGRFLLRRMDEKTYMTPQHFEDDVNFKRKLSKREKKEIKKREKLQRLKELEELDDEDPEKKIAEKLYTELPETSFTRSISNPEAVMRRRRQQKLERKLQQFRSRDGGPDTGGTLKIYGESLCKDVPYKTLLLSVRDNAANVVKEMLNKYALDKLDSTHYCLVQSLNTTDIDSSGTSPGKEYILDDDECPLSILMSYPPSKGSITFHIRRRPADYQPRKRKKKPKTGMEMDYRYDEVAEKMPYFLELNPDGSEISNGVPHRHYLHFNVTEVGSERSISATGQFLQLFGPNVQPRHCVVAHTDGIVTVTPCSRDSETYVNNQRVFETTILQHGMVLRFGKIHNFRFINSSRDDRRLRRDSASGSQNPIDYYDKHSMKDDSSLQASVLDNSFDVDNNVETVSTCSLKEESRREINDKMNKENKPPPPYERYEPRRQGHDPILPAVLEFREDKEDSFLRSVITSDSNIVQFKLAPTYTLYMAARFCASTHYRPDITPNERAVRLTGIMNKVASMIQHVIQEKNGVAIALAFWMGNASELLHFLKQDRHLNPYTLDAQDVLAESVQVAFRSLSHCLQTDIQGIMPEFLDPRDDSNDEEGITGEVLSVLSSAMSLLRRCRVNAALTIQLFSQLFHFVNMWLFNQLVGDSPANFCTRAWGARLKRRLARVELWAEKQGLELAADCHLSRIAQAAHLLQSAKSTPADIANISSVCFKLNSLQLRVLLENYQPMKDEAHIPLELVDNVVRVAENTADELARTDGRDVRLEEDPDLQLPFLLPEDGYSCDIVRGVPAGLQEFLYPLQQTGLCRLTIQPTSSGYWTIYMSESEVSRTNLRRTGSLGQHGVVTDLSRIGREPEVASIKLQKSNNGMGLSIVAAKGVGQDKQGIYVKSVVKGGAAEADGRLQAGDQLLKVDGQSLVGISQEKAAEYMTRTGPLVTLEVAKQGAIFHGLATLLNQPSPVMQRAWSKQPGPQQPLNSKPEWNRTLPKASQQVPYCQSTPSLNHSSMDEVNSSLNAVGRCHFLSPCHGLPVNNASSLVPCCVKTSVSPICCCCCKSRGGGMCHATSSESFSRFCRISSCDALCAELNTCDDALRKWDSVTNFNPSAHAYKYCITPPRPPRNGNKSVPGGGFANSSSRRLSERDLPSRVSREQAPDLDPGHGPRIQSSKSFPSLNVQEPLRSPTGVGKPPNEVFNPGYSRESSTASVNKEGMVRAPPQILVNGPQQQPRSRPPSQPNLQQQEERFYQNISLYQQSPPTGPKFQENMQQPLPSPKINPQRFNEYPQHVDPYQNQQMKLAYNGYGQVDPRNLRGSQSSLHRPEMVPNVRERPLSAIVSQREREQFMNAVPQSGKGTEEYPVPYHRSEQHIRNDPRSVEMMRNAAAMNGGYFPQVEQRREGFGNPEMRKSERDLIRQEAKMEEMREEVRRREERNREMQARGFQNAHGKAPPPGYYPQQQFQRPPLVKPGPGGPASPIYNQEAQQYPPHLYQGQKPPPPITPKPKVSYIQGPEKPQRHYMQPDNQEVPPERPPLPDEAHLYMESPPPPPPPASTHPLNQNGPNVSYRYGPTGYPPAEQQYAAPPRSPGVHDPRFFARSPQNRVTFDPRLPQEGKNFGSNSDVATALSPSPWEREEREKERKRRLTDARRMRDQEIQELEMMQYRSAKQEERLRTLRLEQEFQRRAEEQKNENDDDEENDDDDDLMERRGLLRMVQEDIERNRLRRLEQQSKDGEKQQQMKSVARMEYQQGTLPKQPPPDEWLKRQLEIKNHRRDQREEEERQIQQKLMEEEMMRQQKLEEVRKKKEQERAAQRELQAAREAEERLLREAQRRQPAATQRLDNLVMPNQGNQQQQNEILPPKRVSFHEPKHDDTNDYDEHNDIHPTSNNNDNVMLATPSNSQQMNSYSSTGISPGVIGAQEVYRDPRMKKMEAQRLNTQQPKGPGPEKLSFKEKMKMFALETGESNSPKDKVKISRAQREIETNLNGN</sequence>
<feature type="compositionally biased region" description="Low complexity" evidence="2">
    <location>
        <begin position="1686"/>
        <end position="1695"/>
    </location>
</feature>
<dbReference type="PANTHER" id="PTHR10398">
    <property type="entry name" value="AFADIN"/>
    <property type="match status" value="1"/>
</dbReference>
<dbReference type="InterPro" id="IPR028842">
    <property type="entry name" value="Afadin"/>
</dbReference>
<dbReference type="CDD" id="cd01781">
    <property type="entry name" value="RA2_Afadin"/>
    <property type="match status" value="1"/>
</dbReference>
<dbReference type="Gene3D" id="2.60.200.20">
    <property type="match status" value="1"/>
</dbReference>
<feature type="compositionally biased region" description="Polar residues" evidence="2">
    <location>
        <begin position="1280"/>
        <end position="1291"/>
    </location>
</feature>
<feature type="compositionally biased region" description="Basic and acidic residues" evidence="2">
    <location>
        <begin position="1976"/>
        <end position="1994"/>
    </location>
</feature>
<feature type="region of interest" description="Disordered" evidence="2">
    <location>
        <begin position="1238"/>
        <end position="1322"/>
    </location>
</feature>
<feature type="domain" description="PDZ" evidence="3">
    <location>
        <begin position="976"/>
        <end position="1061"/>
    </location>
</feature>
<dbReference type="CDD" id="cd06789">
    <property type="entry name" value="PDZ_AFDN-like"/>
    <property type="match status" value="1"/>
</dbReference>
<keyword evidence="7" id="KW-1185">Reference proteome</keyword>
<proteinExistence type="predicted"/>
<dbReference type="PANTHER" id="PTHR10398:SF2">
    <property type="entry name" value="AFADIN"/>
    <property type="match status" value="1"/>
</dbReference>
<dbReference type="SMART" id="SM00228">
    <property type="entry name" value="PDZ"/>
    <property type="match status" value="1"/>
</dbReference>
<dbReference type="STRING" id="126957.T1IU86"/>
<feature type="compositionally biased region" description="Basic and acidic residues" evidence="2">
    <location>
        <begin position="1791"/>
        <end position="1803"/>
    </location>
</feature>
<feature type="region of interest" description="Disordered" evidence="2">
    <location>
        <begin position="2072"/>
        <end position="2099"/>
    </location>
</feature>
<dbReference type="InterPro" id="IPR000253">
    <property type="entry name" value="FHA_dom"/>
</dbReference>
<dbReference type="eggNOG" id="KOG1892">
    <property type="taxonomic scope" value="Eukaryota"/>
</dbReference>
<dbReference type="GO" id="GO:0005912">
    <property type="term" value="C:adherens junction"/>
    <property type="evidence" value="ECO:0007669"/>
    <property type="project" value="TreeGrafter"/>
</dbReference>
<feature type="domain" description="Ras-associating" evidence="4">
    <location>
        <begin position="39"/>
        <end position="133"/>
    </location>
</feature>
<name>T1IU86_STRMM</name>
<dbReference type="PROSITE" id="PS51126">
    <property type="entry name" value="DILUTE"/>
    <property type="match status" value="1"/>
</dbReference>
<dbReference type="Proteomes" id="UP000014500">
    <property type="component" value="Unassembled WGS sequence"/>
</dbReference>
<dbReference type="InterPro" id="IPR029071">
    <property type="entry name" value="Ubiquitin-like_domsf"/>
</dbReference>
<reference evidence="7" key="1">
    <citation type="submission" date="2011-05" db="EMBL/GenBank/DDBJ databases">
        <authorList>
            <person name="Richards S.R."/>
            <person name="Qu J."/>
            <person name="Jiang H."/>
            <person name="Jhangiani S.N."/>
            <person name="Agravi P."/>
            <person name="Goodspeed R."/>
            <person name="Gross S."/>
            <person name="Mandapat C."/>
            <person name="Jackson L."/>
            <person name="Mathew T."/>
            <person name="Pu L."/>
            <person name="Thornton R."/>
            <person name="Saada N."/>
            <person name="Wilczek-Boney K.B."/>
            <person name="Lee S."/>
            <person name="Kovar C."/>
            <person name="Wu Y."/>
            <person name="Scherer S.E."/>
            <person name="Worley K.C."/>
            <person name="Muzny D.M."/>
            <person name="Gibbs R."/>
        </authorList>
    </citation>
    <scope>NUCLEOTIDE SEQUENCE</scope>
    <source>
        <strain evidence="7">Brora</strain>
    </source>
</reference>
<reference evidence="6" key="2">
    <citation type="submission" date="2015-02" db="UniProtKB">
        <authorList>
            <consortium name="EnsemblMetazoa"/>
        </authorList>
    </citation>
    <scope>IDENTIFICATION</scope>
</reference>
<evidence type="ECO:0000256" key="2">
    <source>
        <dbReference type="SAM" id="MobiDB-lite"/>
    </source>
</evidence>
<feature type="compositionally biased region" description="Polar residues" evidence="2">
    <location>
        <begin position="1957"/>
        <end position="1968"/>
    </location>
</feature>
<evidence type="ECO:0000259" key="5">
    <source>
        <dbReference type="PROSITE" id="PS51126"/>
    </source>
</evidence>
<feature type="region of interest" description="Disordered" evidence="2">
    <location>
        <begin position="1533"/>
        <end position="1763"/>
    </location>
</feature>
<feature type="region of interest" description="Disordered" evidence="2">
    <location>
        <begin position="1367"/>
        <end position="1391"/>
    </location>
</feature>
<dbReference type="CDD" id="cd15471">
    <property type="entry name" value="Myo5p-like_CBD_afadin"/>
    <property type="match status" value="1"/>
</dbReference>
<dbReference type="SUPFAM" id="SSF50156">
    <property type="entry name" value="PDZ domain-like"/>
    <property type="match status" value="1"/>
</dbReference>
<dbReference type="SUPFAM" id="SSF54236">
    <property type="entry name" value="Ubiquitin-like"/>
    <property type="match status" value="2"/>
</dbReference>
<keyword evidence="1" id="KW-0130">Cell adhesion</keyword>
<dbReference type="Gene3D" id="3.10.20.90">
    <property type="entry name" value="Phosphatidylinositol 3-kinase Catalytic Subunit, Chain A, domain 1"/>
    <property type="match status" value="2"/>
</dbReference>
<dbReference type="GO" id="GO:0050839">
    <property type="term" value="F:cell adhesion molecule binding"/>
    <property type="evidence" value="ECO:0007669"/>
    <property type="project" value="TreeGrafter"/>
</dbReference>
<dbReference type="InterPro" id="IPR037977">
    <property type="entry name" value="CBD_Afadin"/>
</dbReference>
<feature type="region of interest" description="Disordered" evidence="2">
    <location>
        <begin position="1941"/>
        <end position="2003"/>
    </location>
</feature>
<feature type="compositionally biased region" description="Basic and acidic residues" evidence="2">
    <location>
        <begin position="1254"/>
        <end position="1276"/>
    </location>
</feature>
<dbReference type="InterPro" id="IPR002710">
    <property type="entry name" value="Dilute_dom"/>
</dbReference>
<feature type="compositionally biased region" description="Basic and acidic residues" evidence="2">
    <location>
        <begin position="1743"/>
        <end position="1763"/>
    </location>
</feature>
<organism evidence="6 7">
    <name type="scientific">Strigamia maritima</name>
    <name type="common">European centipede</name>
    <name type="synonym">Geophilus maritimus</name>
    <dbReference type="NCBI Taxonomy" id="126957"/>
    <lineage>
        <taxon>Eukaryota</taxon>
        <taxon>Metazoa</taxon>
        <taxon>Ecdysozoa</taxon>
        <taxon>Arthropoda</taxon>
        <taxon>Myriapoda</taxon>
        <taxon>Chilopoda</taxon>
        <taxon>Pleurostigmophora</taxon>
        <taxon>Geophilomorpha</taxon>
        <taxon>Linotaeniidae</taxon>
        <taxon>Strigamia</taxon>
    </lineage>
</organism>